<accession>W9DPM3</accession>
<evidence type="ECO:0000313" key="4">
    <source>
        <dbReference type="Proteomes" id="UP000019483"/>
    </source>
</evidence>
<comment type="caution">
    <text evidence="3">The sequence shown here is derived from an EMBL/GenBank/DDBJ whole genome shotgun (WGS) entry which is preliminary data.</text>
</comment>
<name>W9DPM3_METTI</name>
<evidence type="ECO:0000259" key="2">
    <source>
        <dbReference type="Pfam" id="PF18481"/>
    </source>
</evidence>
<dbReference type="Pfam" id="PF18481">
    <property type="entry name" value="DUF5616"/>
    <property type="match status" value="1"/>
</dbReference>
<gene>
    <name evidence="3" type="ORF">MettiDRAFT_0633</name>
</gene>
<sequence length="233" mass="26345">MALKIMSENKHLIEDKNSRIKNGKQAADDIRYLLEKGYKRDSAIRFVADHYKLDKNERYILARTVFSGATASSRKQKKLDIGNLKKRKLLVDGYNVLITLESLLGGEYIWIGDDSFLRDIKGVFKNHSNKDITFQAVEKMLNFIKISDVEYAEILLDTQMKNSGELAAFIRKRMEELSIPGDATTSKHVDFDLKNCSSDYVVATADGVIIDALKNVVDIPGCIAAHLEKLEQN</sequence>
<keyword evidence="4" id="KW-1185">Reference proteome</keyword>
<organism evidence="3 4">
    <name type="scientific">Methanolobus tindarius DSM 2278</name>
    <dbReference type="NCBI Taxonomy" id="1090322"/>
    <lineage>
        <taxon>Archaea</taxon>
        <taxon>Methanobacteriati</taxon>
        <taxon>Methanobacteriota</taxon>
        <taxon>Stenosarchaea group</taxon>
        <taxon>Methanomicrobia</taxon>
        <taxon>Methanosarcinales</taxon>
        <taxon>Methanosarcinaceae</taxon>
        <taxon>Methanolobus</taxon>
    </lineage>
</organism>
<dbReference type="PANTHER" id="PTHR42252:SF1">
    <property type="entry name" value="DUF434 DOMAIN-CONTAINING PROTEIN"/>
    <property type="match status" value="1"/>
</dbReference>
<dbReference type="RefSeq" id="WP_023844354.1">
    <property type="nucleotide sequence ID" value="NZ_AZAJ01000001.1"/>
</dbReference>
<reference evidence="3 4" key="1">
    <citation type="submission" date="2013-08" db="EMBL/GenBank/DDBJ databases">
        <authorList>
            <consortium name="DOE Joint Genome Institute"/>
            <person name="Eisen J."/>
            <person name="Huntemann M."/>
            <person name="Han J."/>
            <person name="Chen A."/>
            <person name="Kyrpides N."/>
            <person name="Mavromatis K."/>
            <person name="Markowitz V."/>
            <person name="Palaniappan K."/>
            <person name="Ivanova N."/>
            <person name="Schaumberg A."/>
            <person name="Pati A."/>
            <person name="Liolios K."/>
            <person name="Nordberg H.P."/>
            <person name="Cantor M.N."/>
            <person name="Hua S.X."/>
            <person name="Woyke T."/>
        </authorList>
    </citation>
    <scope>NUCLEOTIDE SEQUENCE [LARGE SCALE GENOMIC DNA]</scope>
    <source>
        <strain evidence="3 4">DSM 2278</strain>
    </source>
</reference>
<protein>
    <recommendedName>
        <fullName evidence="5">DUF434 domain-containing protein</fullName>
    </recommendedName>
</protein>
<evidence type="ECO:0000259" key="1">
    <source>
        <dbReference type="Pfam" id="PF04256"/>
    </source>
</evidence>
<dbReference type="Proteomes" id="UP000019483">
    <property type="component" value="Unassembled WGS sequence"/>
</dbReference>
<evidence type="ECO:0008006" key="5">
    <source>
        <dbReference type="Google" id="ProtNLM"/>
    </source>
</evidence>
<dbReference type="Pfam" id="PF04256">
    <property type="entry name" value="DUF434"/>
    <property type="match status" value="1"/>
</dbReference>
<proteinExistence type="predicted"/>
<dbReference type="EMBL" id="AZAJ01000001">
    <property type="protein sequence ID" value="ETA67218.1"/>
    <property type="molecule type" value="Genomic_DNA"/>
</dbReference>
<dbReference type="AlphaFoldDB" id="W9DPM3"/>
<feature type="domain" description="DUF5616" evidence="2">
    <location>
        <begin position="83"/>
        <end position="221"/>
    </location>
</feature>
<dbReference type="InterPro" id="IPR007368">
    <property type="entry name" value="DUF434"/>
</dbReference>
<evidence type="ECO:0000313" key="3">
    <source>
        <dbReference type="EMBL" id="ETA67218.1"/>
    </source>
</evidence>
<dbReference type="STRING" id="1090322.MettiDRAFT_0633"/>
<feature type="domain" description="DUF434" evidence="1">
    <location>
        <begin position="24"/>
        <end position="77"/>
    </location>
</feature>
<dbReference type="PANTHER" id="PTHR42252">
    <property type="entry name" value="DUF5616 DOMAIN-CONTAINING PROTEIN"/>
    <property type="match status" value="1"/>
</dbReference>
<dbReference type="InterPro" id="IPR041652">
    <property type="entry name" value="DUF5616"/>
</dbReference>